<feature type="chain" id="PRO_5026842207" evidence="1">
    <location>
        <begin position="33"/>
        <end position="113"/>
    </location>
</feature>
<dbReference type="RefSeq" id="WP_155094344.1">
    <property type="nucleotide sequence ID" value="NZ_WMIE01000001.1"/>
</dbReference>
<evidence type="ECO:0000313" key="3">
    <source>
        <dbReference type="Proteomes" id="UP000478183"/>
    </source>
</evidence>
<proteinExistence type="predicted"/>
<name>A0A6L6J4H5_9RHOB</name>
<dbReference type="Proteomes" id="UP000478183">
    <property type="component" value="Unassembled WGS sequence"/>
</dbReference>
<evidence type="ECO:0000313" key="2">
    <source>
        <dbReference type="EMBL" id="MTH77023.1"/>
    </source>
</evidence>
<keyword evidence="1" id="KW-0732">Signal</keyword>
<comment type="caution">
    <text evidence="2">The sequence shown here is derived from an EMBL/GenBank/DDBJ whole genome shotgun (WGS) entry which is preliminary data.</text>
</comment>
<keyword evidence="3" id="KW-1185">Reference proteome</keyword>
<sequence length="113" mass="12454">MFLMIHGTRVAALISALTCTTGYLLSAQQVQAGPTFLDFPVVIFCEYEQITSAYYFSQLEADGKAIYMTPDRQVGVIRLSGVAEHLDGDRAGTCRDKTLEELRAAGQAFDIKR</sequence>
<dbReference type="EMBL" id="WMIE01000001">
    <property type="protein sequence ID" value="MTH77023.1"/>
    <property type="molecule type" value="Genomic_DNA"/>
</dbReference>
<reference evidence="2 3" key="1">
    <citation type="submission" date="2019-11" db="EMBL/GenBank/DDBJ databases">
        <authorList>
            <person name="Dong K."/>
        </authorList>
    </citation>
    <scope>NUCLEOTIDE SEQUENCE [LARGE SCALE GENOMIC DNA]</scope>
    <source>
        <strain evidence="2 3">NBRC 111993</strain>
    </source>
</reference>
<evidence type="ECO:0000256" key="1">
    <source>
        <dbReference type="SAM" id="SignalP"/>
    </source>
</evidence>
<dbReference type="OrthoDB" id="8390160at2"/>
<dbReference type="AlphaFoldDB" id="A0A6L6J4H5"/>
<accession>A0A6L6J4H5</accession>
<organism evidence="2 3">
    <name type="scientific">Paracoccus aestuariivivens</name>
    <dbReference type="NCBI Taxonomy" id="1820333"/>
    <lineage>
        <taxon>Bacteria</taxon>
        <taxon>Pseudomonadati</taxon>
        <taxon>Pseudomonadota</taxon>
        <taxon>Alphaproteobacteria</taxon>
        <taxon>Rhodobacterales</taxon>
        <taxon>Paracoccaceae</taxon>
        <taxon>Paracoccus</taxon>
    </lineage>
</organism>
<feature type="signal peptide" evidence="1">
    <location>
        <begin position="1"/>
        <end position="32"/>
    </location>
</feature>
<protein>
    <submittedName>
        <fullName evidence="2">Uncharacterized protein</fullName>
    </submittedName>
</protein>
<gene>
    <name evidence="2" type="ORF">GL286_04685</name>
</gene>